<evidence type="ECO:0000256" key="1">
    <source>
        <dbReference type="SAM" id="Phobius"/>
    </source>
</evidence>
<organism evidence="2 3">
    <name type="scientific">Variovorax boronicumulans</name>
    <dbReference type="NCBI Taxonomy" id="436515"/>
    <lineage>
        <taxon>Bacteria</taxon>
        <taxon>Pseudomonadati</taxon>
        <taxon>Pseudomonadota</taxon>
        <taxon>Betaproteobacteria</taxon>
        <taxon>Burkholderiales</taxon>
        <taxon>Comamonadaceae</taxon>
        <taxon>Variovorax</taxon>
    </lineage>
</organism>
<evidence type="ECO:0008006" key="4">
    <source>
        <dbReference type="Google" id="ProtNLM"/>
    </source>
</evidence>
<dbReference type="EMBL" id="JAUSRR010000002">
    <property type="protein sequence ID" value="MDP9922107.1"/>
    <property type="molecule type" value="Genomic_DNA"/>
</dbReference>
<keyword evidence="1" id="KW-1133">Transmembrane helix</keyword>
<proteinExistence type="predicted"/>
<feature type="transmembrane region" description="Helical" evidence="1">
    <location>
        <begin position="200"/>
        <end position="218"/>
    </location>
</feature>
<name>A0AAW8DS19_9BURK</name>
<feature type="transmembrane region" description="Helical" evidence="1">
    <location>
        <begin position="149"/>
        <end position="171"/>
    </location>
</feature>
<dbReference type="PROSITE" id="PS51257">
    <property type="entry name" value="PROKAR_LIPOPROTEIN"/>
    <property type="match status" value="1"/>
</dbReference>
<protein>
    <recommendedName>
        <fullName evidence="4">Glycosyltransferase RgtA/B/C/D-like domain-containing protein</fullName>
    </recommendedName>
</protein>
<dbReference type="Proteomes" id="UP001244295">
    <property type="component" value="Unassembled WGS sequence"/>
</dbReference>
<feature type="transmembrane region" description="Helical" evidence="1">
    <location>
        <begin position="646"/>
        <end position="666"/>
    </location>
</feature>
<feature type="transmembrane region" description="Helical" evidence="1">
    <location>
        <begin position="96"/>
        <end position="114"/>
    </location>
</feature>
<keyword evidence="1" id="KW-0812">Transmembrane</keyword>
<feature type="transmembrane region" description="Helical" evidence="1">
    <location>
        <begin position="612"/>
        <end position="634"/>
    </location>
</feature>
<feature type="transmembrane region" description="Helical" evidence="1">
    <location>
        <begin position="121"/>
        <end position="137"/>
    </location>
</feature>
<feature type="transmembrane region" description="Helical" evidence="1">
    <location>
        <begin position="239"/>
        <end position="260"/>
    </location>
</feature>
<feature type="transmembrane region" description="Helical" evidence="1">
    <location>
        <begin position="585"/>
        <end position="605"/>
    </location>
</feature>
<comment type="caution">
    <text evidence="2">The sequence shown here is derived from an EMBL/GenBank/DDBJ whole genome shotgun (WGS) entry which is preliminary data.</text>
</comment>
<gene>
    <name evidence="2" type="ORF">J2W25_001122</name>
</gene>
<dbReference type="AlphaFoldDB" id="A0AAW8DS19"/>
<sequence>MKSTDPAGVDRVFMCPSPGIWVPYLLVACFSLWLRQGFPVYAIGPASFDDALFVRAARHLADGQWLGPYDNLTLAKGMFYSLFINVSSMLGVGLKMGEHLVYLAVALFAAVVVGQRARSRPLAVALFTALALNPVLWHPELARVIREGLYLSLSFATLLLFYALQAPIAGLRLSRMRALATSTAAGLTLGAFWMTREEGIWIVPALVVITGLGLLGQLQQSAEVQGRFVRFPITDVRSLLRLLLPAAGAVMVAGAVVTVVKFCNFAEYGVFASTEFHEKGFKRAYGALARIQQDAPRRYVVFPADARARAYVASPAALELKPFLDGDNGNMWRKIGCSQLGVTECPEILSGWFMWAFRDAVSLAGHYRAAPEAAAFYERLADEVNASCDAGRIPCGASRSTLAPIFRWGYVEPTLDAAWLLTKQMFGLGDGSIGVSASSGTQQQLTQVKNMVGRVSLPVEERYEITGWVSVSGDVPTLSVQSAAGAAQSSSLTLGPAPDVEVAHPGRTARRFRLQTECPVPACRVQVFVAGRDVVGIAQLGPVIDSEAVKVYVEGMADAYTARPERIIQQQQKVASSIAAAYRVIWPWLSAMALIGVLWAAVAWWRRPRVDFLLALALACLAGVGVRILMLAYLEATSIPSVNVLYASPASPMVICFTVIGLYLGLTRMRVYRKK</sequence>
<keyword evidence="1" id="KW-0472">Membrane</keyword>
<dbReference type="RefSeq" id="WP_307635980.1">
    <property type="nucleotide sequence ID" value="NZ_JAUSRR010000002.1"/>
</dbReference>
<evidence type="ECO:0000313" key="2">
    <source>
        <dbReference type="EMBL" id="MDP9922107.1"/>
    </source>
</evidence>
<feature type="transmembrane region" description="Helical" evidence="1">
    <location>
        <begin position="178"/>
        <end position="194"/>
    </location>
</feature>
<accession>A0AAW8DS19</accession>
<evidence type="ECO:0000313" key="3">
    <source>
        <dbReference type="Proteomes" id="UP001244295"/>
    </source>
</evidence>
<reference evidence="2" key="1">
    <citation type="submission" date="2023-07" db="EMBL/GenBank/DDBJ databases">
        <title>Sorghum-associated microbial communities from plants grown in Nebraska, USA.</title>
        <authorList>
            <person name="Schachtman D."/>
        </authorList>
    </citation>
    <scope>NUCLEOTIDE SEQUENCE</scope>
    <source>
        <strain evidence="2">DS2795</strain>
    </source>
</reference>
<feature type="transmembrane region" description="Helical" evidence="1">
    <location>
        <begin position="12"/>
        <end position="34"/>
    </location>
</feature>